<protein>
    <submittedName>
        <fullName evidence="2">Peroxiredoxin family protein</fullName>
    </submittedName>
</protein>
<dbReference type="Proteomes" id="UP000302218">
    <property type="component" value="Chromosome"/>
</dbReference>
<dbReference type="GO" id="GO:0016209">
    <property type="term" value="F:antioxidant activity"/>
    <property type="evidence" value="ECO:0007669"/>
    <property type="project" value="InterPro"/>
</dbReference>
<dbReference type="RefSeq" id="WP_138243345.1">
    <property type="nucleotide sequence ID" value="NZ_CP040330.1"/>
</dbReference>
<reference evidence="3" key="1">
    <citation type="submission" date="2019-05" db="EMBL/GenBank/DDBJ databases">
        <title>Genome sequence and methylation pattern of the halophilic Archaeon Natrinema versiforme BOL5-4.</title>
        <authorList>
            <person name="DasSarma P."/>
            <person name="Anton B.P."/>
            <person name="DasSarma S.L."/>
            <person name="Martinez F.L."/>
            <person name="Guzman D."/>
            <person name="Roberts R.J."/>
            <person name="DasSarma S."/>
        </authorList>
    </citation>
    <scope>NUCLEOTIDE SEQUENCE [LARGE SCALE GENOMIC DNA]</scope>
    <source>
        <strain evidence="3">BOL5-4</strain>
    </source>
</reference>
<evidence type="ECO:0000313" key="3">
    <source>
        <dbReference type="Proteomes" id="UP000302218"/>
    </source>
</evidence>
<dbReference type="SUPFAM" id="SSF52833">
    <property type="entry name" value="Thioredoxin-like"/>
    <property type="match status" value="1"/>
</dbReference>
<dbReference type="AlphaFoldDB" id="A0A4V6MBD7"/>
<dbReference type="EMBL" id="CP040330">
    <property type="protein sequence ID" value="QCS40817.1"/>
    <property type="molecule type" value="Genomic_DNA"/>
</dbReference>
<dbReference type="OrthoDB" id="146452at2157"/>
<sequence>MAEPALEVTLPNVGSGPDRLALADLTAPVEPADPTTGDEPDPAYDAVVLLLHRDHHAGQCRRQVRAVADRYDEFRERGCAVVSVVPEPRERVREWQERYDLPYPICADPDATLGDAFDQPVRLGSLGRRFDLVGRMPAAIIFDVRAADPDELAVTAAYRGRTMLDRPAIDALLAHADRRS</sequence>
<accession>A0A4V6MBD7</accession>
<evidence type="ECO:0000259" key="1">
    <source>
        <dbReference type="Pfam" id="PF00578"/>
    </source>
</evidence>
<gene>
    <name evidence="2" type="ORF">FEJ81_00080</name>
</gene>
<dbReference type="Pfam" id="PF00578">
    <property type="entry name" value="AhpC-TSA"/>
    <property type="match status" value="1"/>
</dbReference>
<dbReference type="KEGG" id="nvr:FEJ81_00080"/>
<dbReference type="InterPro" id="IPR036249">
    <property type="entry name" value="Thioredoxin-like_sf"/>
</dbReference>
<evidence type="ECO:0000313" key="2">
    <source>
        <dbReference type="EMBL" id="QCS40817.1"/>
    </source>
</evidence>
<dbReference type="GeneID" id="40263621"/>
<dbReference type="GO" id="GO:0016491">
    <property type="term" value="F:oxidoreductase activity"/>
    <property type="evidence" value="ECO:0007669"/>
    <property type="project" value="InterPro"/>
</dbReference>
<organism evidence="2 3">
    <name type="scientific">Natrinema versiforme</name>
    <dbReference type="NCBI Taxonomy" id="88724"/>
    <lineage>
        <taxon>Archaea</taxon>
        <taxon>Methanobacteriati</taxon>
        <taxon>Methanobacteriota</taxon>
        <taxon>Stenosarchaea group</taxon>
        <taxon>Halobacteria</taxon>
        <taxon>Halobacteriales</taxon>
        <taxon>Natrialbaceae</taxon>
        <taxon>Natrinema</taxon>
    </lineage>
</organism>
<feature type="domain" description="Alkyl hydroperoxide reductase subunit C/ Thiol specific antioxidant" evidence="1">
    <location>
        <begin position="46"/>
        <end position="121"/>
    </location>
</feature>
<name>A0A4V6MBD7_9EURY</name>
<dbReference type="InterPro" id="IPR000866">
    <property type="entry name" value="AhpC/TSA"/>
</dbReference>
<dbReference type="Gene3D" id="3.40.30.10">
    <property type="entry name" value="Glutaredoxin"/>
    <property type="match status" value="1"/>
</dbReference>
<proteinExistence type="predicted"/>